<sequence length="357" mass="40407">MQRFLRTSCKLLIQYPFAATLIPPVRTTTSLSSSKFTEWICPRDRFPLLIRSIMSISTTALSADEKTNKNMLVGNGVLQHMELLTSVDDLHGGVTVDMKHPMDCKVFASMLKASLSYWKQQGKRGVWIKLPIDLVNLVEPAVQEGFRYHHAEPDYLMLVYWIPETVDLLPANASHRVGIGAFVMNDKREVLVVQEKSGKFKGTGIWKLPTGSVNEGEDICTAAIREVKEETGVDAEFVEVLAFRQSHHSFFSKSDLFFVCMLRPRSFHIQKQDSEIEAAQWMPAEDYATQPFVQKHELFNYVAKICLTKSEKDYAGFSPVSTTTTSGKTSYLYFNDRDFDLHADCQAPITNSNKISL</sequence>
<evidence type="ECO:0000313" key="1">
    <source>
        <dbReference type="EMBL" id="KAJ4730236.1"/>
    </source>
</evidence>
<reference evidence="1 2" key="1">
    <citation type="journal article" date="2023" name="Science">
        <title>Complex scaffold remodeling in plant triterpene biosynthesis.</title>
        <authorList>
            <person name="De La Pena R."/>
            <person name="Hodgson H."/>
            <person name="Liu J.C."/>
            <person name="Stephenson M.J."/>
            <person name="Martin A.C."/>
            <person name="Owen C."/>
            <person name="Harkess A."/>
            <person name="Leebens-Mack J."/>
            <person name="Jimenez L.E."/>
            <person name="Osbourn A."/>
            <person name="Sattely E.S."/>
        </authorList>
    </citation>
    <scope>NUCLEOTIDE SEQUENCE [LARGE SCALE GENOMIC DNA]</scope>
    <source>
        <strain evidence="2">cv. JPN11</strain>
        <tissue evidence="1">Leaf</tissue>
    </source>
</reference>
<name>A0ACC1Z2M2_MELAZ</name>
<protein>
    <submittedName>
        <fullName evidence="1">Nudix hydrolase</fullName>
    </submittedName>
</protein>
<keyword evidence="1" id="KW-0378">Hydrolase</keyword>
<dbReference type="Proteomes" id="UP001164539">
    <property type="component" value="Chromosome 1"/>
</dbReference>
<comment type="caution">
    <text evidence="1">The sequence shown here is derived from an EMBL/GenBank/DDBJ whole genome shotgun (WGS) entry which is preliminary data.</text>
</comment>
<gene>
    <name evidence="1" type="ORF">OWV82_002896</name>
</gene>
<organism evidence="1 2">
    <name type="scientific">Melia azedarach</name>
    <name type="common">Chinaberry tree</name>
    <dbReference type="NCBI Taxonomy" id="155640"/>
    <lineage>
        <taxon>Eukaryota</taxon>
        <taxon>Viridiplantae</taxon>
        <taxon>Streptophyta</taxon>
        <taxon>Embryophyta</taxon>
        <taxon>Tracheophyta</taxon>
        <taxon>Spermatophyta</taxon>
        <taxon>Magnoliopsida</taxon>
        <taxon>eudicotyledons</taxon>
        <taxon>Gunneridae</taxon>
        <taxon>Pentapetalae</taxon>
        <taxon>rosids</taxon>
        <taxon>malvids</taxon>
        <taxon>Sapindales</taxon>
        <taxon>Meliaceae</taxon>
        <taxon>Melia</taxon>
    </lineage>
</organism>
<proteinExistence type="predicted"/>
<keyword evidence="2" id="KW-1185">Reference proteome</keyword>
<dbReference type="EMBL" id="CM051394">
    <property type="protein sequence ID" value="KAJ4730236.1"/>
    <property type="molecule type" value="Genomic_DNA"/>
</dbReference>
<accession>A0ACC1Z2M2</accession>
<evidence type="ECO:0000313" key="2">
    <source>
        <dbReference type="Proteomes" id="UP001164539"/>
    </source>
</evidence>